<dbReference type="InterPro" id="IPR029052">
    <property type="entry name" value="Metallo-depent_PP-like"/>
</dbReference>
<dbReference type="EMBL" id="JAUTBA010000001">
    <property type="protein sequence ID" value="MDQ1151887.1"/>
    <property type="molecule type" value="Genomic_DNA"/>
</dbReference>
<reference evidence="3 4" key="1">
    <citation type="submission" date="2023-07" db="EMBL/GenBank/DDBJ databases">
        <title>Functional and genomic diversity of the sorghum phyllosphere microbiome.</title>
        <authorList>
            <person name="Shade A."/>
        </authorList>
    </citation>
    <scope>NUCLEOTIDE SEQUENCE [LARGE SCALE GENOMIC DNA]</scope>
    <source>
        <strain evidence="3 4">SORGH_AS_0892</strain>
    </source>
</reference>
<dbReference type="Pfam" id="PF16370">
    <property type="entry name" value="MetallophosC"/>
    <property type="match status" value="1"/>
</dbReference>
<gene>
    <name evidence="3" type="ORF">QE382_003871</name>
</gene>
<evidence type="ECO:0000259" key="2">
    <source>
        <dbReference type="Pfam" id="PF16370"/>
    </source>
</evidence>
<sequence>MNNMIKKISIIWILGLLFVIKVTAQVAVAKKVWIEGHAFEDKNNNGLLDKGEKRLSKIRVSNGIDVISTDKTGAYSFEAKIGQSIFSITPSEYVWAKQKKIGNANAYYLNPNHTIPDTLVFDIPLRKRKNIPLEFNIAAIGDVQVSDQEELGFAAKSIFSELIGRKDIDFNLVLGDLVNNNMEILPDVGKMIDALPMSSYTMVGNHDRNVANPDYMNDRFNTVFGADNYAFNYGHVHFIVLNNVFPTGKNSYEGRLTNDQLTFLKNDLSYIPKDALVVLSQHIPMAFTHNRTDVLQLLADYKNVLILSGHTHQVDRYFFNNKAIQELGAGATCGNWWRGEKDAKGVPEARMLCGSPRGYFVINVKNNSYSFQFKAVDQDAKKQMHIAVRAGVLLANVFGAADSTNVMVQINDGEWVQMRKSKSVDPFVSDIIEKNNHKIYPTLGSTANPLRKRTSGHLWEFPLQKVNGDRIKVIRIKAEDNYGFSVQNEFIEFFSQ</sequence>
<dbReference type="Pfam" id="PF00149">
    <property type="entry name" value="Metallophos"/>
    <property type="match status" value="1"/>
</dbReference>
<dbReference type="SUPFAM" id="SSF56300">
    <property type="entry name" value="Metallo-dependent phosphatases"/>
    <property type="match status" value="1"/>
</dbReference>
<name>A0ABU0UAI9_9SPHI</name>
<dbReference type="Proteomes" id="UP001244640">
    <property type="component" value="Unassembled WGS sequence"/>
</dbReference>
<evidence type="ECO:0000313" key="3">
    <source>
        <dbReference type="EMBL" id="MDQ1151887.1"/>
    </source>
</evidence>
<feature type="domain" description="Calcineurin-like phosphoesterase" evidence="1">
    <location>
        <begin position="136"/>
        <end position="313"/>
    </location>
</feature>
<organism evidence="3 4">
    <name type="scientific">Sphingobacterium zeae</name>
    <dbReference type="NCBI Taxonomy" id="1776859"/>
    <lineage>
        <taxon>Bacteria</taxon>
        <taxon>Pseudomonadati</taxon>
        <taxon>Bacteroidota</taxon>
        <taxon>Sphingobacteriia</taxon>
        <taxon>Sphingobacteriales</taxon>
        <taxon>Sphingobacteriaceae</taxon>
        <taxon>Sphingobacterium</taxon>
    </lineage>
</organism>
<proteinExistence type="predicted"/>
<protein>
    <submittedName>
        <fullName evidence="3">3',5'-cyclic AMP phosphodiesterase CpdA</fullName>
    </submittedName>
</protein>
<dbReference type="PANTHER" id="PTHR43143:SF6">
    <property type="entry name" value="BLL3016 PROTEIN"/>
    <property type="match status" value="1"/>
</dbReference>
<dbReference type="InterPro" id="IPR004843">
    <property type="entry name" value="Calcineurin-like_PHP"/>
</dbReference>
<comment type="caution">
    <text evidence="3">The sequence shown here is derived from an EMBL/GenBank/DDBJ whole genome shotgun (WGS) entry which is preliminary data.</text>
</comment>
<evidence type="ECO:0000313" key="4">
    <source>
        <dbReference type="Proteomes" id="UP001244640"/>
    </source>
</evidence>
<feature type="domain" description="Calcineurin-like phosphoesterase C-terminal" evidence="2">
    <location>
        <begin position="327"/>
        <end position="483"/>
    </location>
</feature>
<evidence type="ECO:0000259" key="1">
    <source>
        <dbReference type="Pfam" id="PF00149"/>
    </source>
</evidence>
<dbReference type="InterPro" id="IPR032288">
    <property type="entry name" value="Metallophos_C"/>
</dbReference>
<accession>A0ABU0UAI9</accession>
<dbReference type="PANTHER" id="PTHR43143">
    <property type="entry name" value="METALLOPHOSPHOESTERASE, CALCINEURIN SUPERFAMILY"/>
    <property type="match status" value="1"/>
</dbReference>
<keyword evidence="4" id="KW-1185">Reference proteome</keyword>
<dbReference type="Gene3D" id="3.60.21.10">
    <property type="match status" value="1"/>
</dbReference>
<dbReference type="InterPro" id="IPR051918">
    <property type="entry name" value="STPP_CPPED1"/>
</dbReference>